<evidence type="ECO:0000313" key="2">
    <source>
        <dbReference type="EMBL" id="QCW03571.1"/>
    </source>
</evidence>
<sequence>MAATVSNPTASNAALDALQSEQEQASAELQALDETRRQLETASEPDQMLDTDAKHEPEGSLGYEMTQTRRIGSIVLTVDGNSIRVGKPSGRAGMEMLDTFDEMEQSGKSLRDQVEYAWATLEEWSLDEEYDVDHWSNTVGTMDAIQLCRNIALGGNDPRR</sequence>
<accession>A0A4P9TFH6</accession>
<proteinExistence type="predicted"/>
<dbReference type="AlphaFoldDB" id="A0A4P9TFH6"/>
<gene>
    <name evidence="2" type="ORF">FGF80_10105</name>
</gene>
<evidence type="ECO:0000313" key="3">
    <source>
        <dbReference type="Proteomes" id="UP000307562"/>
    </source>
</evidence>
<protein>
    <submittedName>
        <fullName evidence="2">Uncharacterized protein</fullName>
    </submittedName>
</protein>
<reference evidence="3" key="1">
    <citation type="submission" date="2019-05" db="EMBL/GenBank/DDBJ databases">
        <title>Complete Genome Sequence and Methylation Pattern of the Halophilic Archaeon Natrinema pallidum BOL6-1.</title>
        <authorList>
            <person name="DasSarma P."/>
            <person name="DasSarma B.P."/>
            <person name="DasSarma S.L."/>
            <person name="Martinez F.L."/>
            <person name="Guzman D."/>
            <person name="Roberts R.J."/>
            <person name="DasSarma S."/>
        </authorList>
    </citation>
    <scope>NUCLEOTIDE SEQUENCE [LARGE SCALE GENOMIC DNA]</scope>
    <source>
        <strain evidence="3">BOL6-1</strain>
    </source>
</reference>
<feature type="region of interest" description="Disordered" evidence="1">
    <location>
        <begin position="1"/>
        <end position="66"/>
    </location>
</feature>
<dbReference type="EMBL" id="CP040637">
    <property type="protein sequence ID" value="QCW03571.1"/>
    <property type="molecule type" value="Genomic_DNA"/>
</dbReference>
<dbReference type="GeneID" id="96156338"/>
<feature type="compositionally biased region" description="Polar residues" evidence="1">
    <location>
        <begin position="1"/>
        <end position="12"/>
    </location>
</feature>
<dbReference type="KEGG" id="npl:FGF80_10105"/>
<organism evidence="2 3">
    <name type="scientific">Natrinema pallidum</name>
    <dbReference type="NCBI Taxonomy" id="69527"/>
    <lineage>
        <taxon>Archaea</taxon>
        <taxon>Methanobacteriati</taxon>
        <taxon>Methanobacteriota</taxon>
        <taxon>Stenosarchaea group</taxon>
        <taxon>Halobacteria</taxon>
        <taxon>Halobacteriales</taxon>
        <taxon>Natrialbaceae</taxon>
        <taxon>Natrinema</taxon>
    </lineage>
</organism>
<dbReference type="Proteomes" id="UP000307562">
    <property type="component" value="Chromosome"/>
</dbReference>
<name>A0A4P9TFH6_9EURY</name>
<dbReference type="RefSeq" id="WP_138653757.1">
    <property type="nucleotide sequence ID" value="NZ_CP040637.1"/>
</dbReference>
<feature type="compositionally biased region" description="Low complexity" evidence="1">
    <location>
        <begin position="16"/>
        <end position="32"/>
    </location>
</feature>
<keyword evidence="3" id="KW-1185">Reference proteome</keyword>
<evidence type="ECO:0000256" key="1">
    <source>
        <dbReference type="SAM" id="MobiDB-lite"/>
    </source>
</evidence>